<evidence type="ECO:0000313" key="3">
    <source>
        <dbReference type="EMBL" id="GJN00729.1"/>
    </source>
</evidence>
<evidence type="ECO:0000313" key="4">
    <source>
        <dbReference type="Proteomes" id="UP001054889"/>
    </source>
</evidence>
<feature type="domain" description="DUF1618" evidence="2">
    <location>
        <begin position="164"/>
        <end position="261"/>
    </location>
</feature>
<dbReference type="Proteomes" id="UP001054889">
    <property type="component" value="Unassembled WGS sequence"/>
</dbReference>
<gene>
    <name evidence="3" type="primary">ga17931</name>
    <name evidence="3" type="ORF">PR202_ga17931</name>
</gene>
<dbReference type="InterPro" id="IPR011676">
    <property type="entry name" value="DUF1618"/>
</dbReference>
<feature type="region of interest" description="Disordered" evidence="1">
    <location>
        <begin position="330"/>
        <end position="356"/>
    </location>
</feature>
<dbReference type="AlphaFoldDB" id="A0AAV5CQP1"/>
<proteinExistence type="predicted"/>
<feature type="region of interest" description="Disordered" evidence="1">
    <location>
        <begin position="101"/>
        <end position="123"/>
    </location>
</feature>
<name>A0AAV5CQP1_ELECO</name>
<reference evidence="3" key="2">
    <citation type="submission" date="2021-12" db="EMBL/GenBank/DDBJ databases">
        <title>Resequencing data analysis of finger millet.</title>
        <authorList>
            <person name="Hatakeyama M."/>
            <person name="Aluri S."/>
            <person name="Balachadran M.T."/>
            <person name="Sivarajan S.R."/>
            <person name="Poveda L."/>
            <person name="Shimizu-Inatsugi R."/>
            <person name="Schlapbach R."/>
            <person name="Sreeman S.M."/>
            <person name="Shimizu K.K."/>
        </authorList>
    </citation>
    <scope>NUCLEOTIDE SEQUENCE</scope>
</reference>
<organism evidence="3 4">
    <name type="scientific">Eleusine coracana subsp. coracana</name>
    <dbReference type="NCBI Taxonomy" id="191504"/>
    <lineage>
        <taxon>Eukaryota</taxon>
        <taxon>Viridiplantae</taxon>
        <taxon>Streptophyta</taxon>
        <taxon>Embryophyta</taxon>
        <taxon>Tracheophyta</taxon>
        <taxon>Spermatophyta</taxon>
        <taxon>Magnoliopsida</taxon>
        <taxon>Liliopsida</taxon>
        <taxon>Poales</taxon>
        <taxon>Poaceae</taxon>
        <taxon>PACMAD clade</taxon>
        <taxon>Chloridoideae</taxon>
        <taxon>Cynodonteae</taxon>
        <taxon>Eleusininae</taxon>
        <taxon>Eleusine</taxon>
    </lineage>
</organism>
<reference evidence="3" key="1">
    <citation type="journal article" date="2018" name="DNA Res.">
        <title>Multiple hybrid de novo genome assembly of finger millet, an orphan allotetraploid crop.</title>
        <authorList>
            <person name="Hatakeyama M."/>
            <person name="Aluri S."/>
            <person name="Balachadran M.T."/>
            <person name="Sivarajan S.R."/>
            <person name="Patrignani A."/>
            <person name="Gruter S."/>
            <person name="Poveda L."/>
            <person name="Shimizu-Inatsugi R."/>
            <person name="Baeten J."/>
            <person name="Francoijs K.J."/>
            <person name="Nataraja K.N."/>
            <person name="Reddy Y.A.N."/>
            <person name="Phadnis S."/>
            <person name="Ravikumar R.L."/>
            <person name="Schlapbach R."/>
            <person name="Sreeman S.M."/>
            <person name="Shimizu K.K."/>
        </authorList>
    </citation>
    <scope>NUCLEOTIDE SEQUENCE</scope>
</reference>
<dbReference type="Pfam" id="PF07762">
    <property type="entry name" value="DUF1618"/>
    <property type="match status" value="2"/>
</dbReference>
<dbReference type="PANTHER" id="PTHR33086:SF98">
    <property type="entry name" value="OS05G0468200 PROTEIN"/>
    <property type="match status" value="1"/>
</dbReference>
<feature type="domain" description="DUF1618" evidence="2">
    <location>
        <begin position="600"/>
        <end position="696"/>
    </location>
</feature>
<accession>A0AAV5CQP1</accession>
<protein>
    <recommendedName>
        <fullName evidence="2">DUF1618 domain-containing protein</fullName>
    </recommendedName>
</protein>
<dbReference type="PANTHER" id="PTHR33086">
    <property type="entry name" value="OS05G0468200 PROTEIN-RELATED"/>
    <property type="match status" value="1"/>
</dbReference>
<comment type="caution">
    <text evidence="3">The sequence shown here is derived from an EMBL/GenBank/DDBJ whole genome shotgun (WGS) entry which is preliminary data.</text>
</comment>
<sequence length="799" mass="87650">MDDDASRAATPIAGAALDSPPPPPPPASASRLLIPFHLVDPRAHLDADGDATRRFQGGFVHAMSGDGLLLLDFVDFGSVNPFDTPEVLRFPVSGEMFRLPEAGGTKKVPTRHSHGLLTPSDRGHGPPDRYAVAWMTAHVNPYAEALLFTVRRFLSQSGKWDRLGALSFDPFSDQPDFRFVELPSGSVTDPVDVQQDGLVRYRRMGVSEGRLRYAEVTREEPFVLSSFALDNDSGSWTLEHRLALSRLCVSGVEPRRPEDTPQIAFVDPLNASVMHITIGNVAFAFDMDKEKKDSTPSSAIVDSRQSSVDQGLLNQHLLFSRFSPANNFSPPTKPCSSFPTAPPPPRPVDSAAPGHDSSKMLLRRAGGLSAAISSHLRRGLSTAAASRPEWAMISVRAPLVRSPAPSPSLQLLEPPSASRLFVPINFVDPRPGPNAHGDAARRFHGGFVHAASCDGLLLLDFMDIRDMDLLAGAHAYAQAAHFHTEFGPDGPDILRFLCNPVSGEMFRLPEAGSTKKVLALHSHGLLTRSARGHGPPDRYAIAEMNVDSYGEALVFTMRRFLSQTGKWEKLVCSWFPRGLQLDRGFKADHEVLAFAGRLCWVDVSWGALSLDPFGDRPDFRFVELPRGSVTNRREAPRHLSRYRRMGVSEGKLRYAEVSWEEPFVLSSFVLDNDNGCWTLEHRMALSRLCVSGVRPRQEDTPRIAVIDPLDASVMHITIGNIAFAVDMDKEKVLGCSTLPIDEGDDDSMEGIWYFQPCLLPPWLGSSPIPSAGTLSSSNANVKINTLSDILVRVDRSKKN</sequence>
<keyword evidence="4" id="KW-1185">Reference proteome</keyword>
<evidence type="ECO:0000256" key="1">
    <source>
        <dbReference type="SAM" id="MobiDB-lite"/>
    </source>
</evidence>
<dbReference type="EMBL" id="BQKI01000008">
    <property type="protein sequence ID" value="GJN00729.1"/>
    <property type="molecule type" value="Genomic_DNA"/>
</dbReference>
<evidence type="ECO:0000259" key="2">
    <source>
        <dbReference type="Pfam" id="PF07762"/>
    </source>
</evidence>
<feature type="region of interest" description="Disordered" evidence="1">
    <location>
        <begin position="1"/>
        <end position="30"/>
    </location>
</feature>